<reference evidence="1" key="1">
    <citation type="submission" date="2013-12" db="EMBL/GenBank/DDBJ databases">
        <authorList>
            <person name="Omoto C.K."/>
            <person name="Sibley D."/>
            <person name="Venepally P."/>
            <person name="Hadjithomas M."/>
            <person name="Karamycheva S."/>
            <person name="Brunk B."/>
            <person name="Roos D."/>
            <person name="Caler E."/>
            <person name="Lorenzi H."/>
        </authorList>
    </citation>
    <scope>NUCLEOTIDE SEQUENCE</scope>
</reference>
<dbReference type="EMBL" id="AFNH02000121">
    <property type="protein sequence ID" value="EZG82434.1"/>
    <property type="molecule type" value="Genomic_DNA"/>
</dbReference>
<proteinExistence type="predicted"/>
<dbReference type="AlphaFoldDB" id="A0A023BCI8"/>
<keyword evidence="2" id="KW-1185">Reference proteome</keyword>
<evidence type="ECO:0000313" key="2">
    <source>
        <dbReference type="Proteomes" id="UP000019763"/>
    </source>
</evidence>
<organism evidence="1 2">
    <name type="scientific">Gregarina niphandrodes</name>
    <name type="common">Septate eugregarine</name>
    <dbReference type="NCBI Taxonomy" id="110365"/>
    <lineage>
        <taxon>Eukaryota</taxon>
        <taxon>Sar</taxon>
        <taxon>Alveolata</taxon>
        <taxon>Apicomplexa</taxon>
        <taxon>Conoidasida</taxon>
        <taxon>Gregarinasina</taxon>
        <taxon>Eugregarinorida</taxon>
        <taxon>Gregarinidae</taxon>
        <taxon>Gregarina</taxon>
    </lineage>
</organism>
<evidence type="ECO:0000313" key="1">
    <source>
        <dbReference type="EMBL" id="EZG82434.1"/>
    </source>
</evidence>
<gene>
    <name evidence="1" type="ORF">GNI_016590</name>
</gene>
<dbReference type="RefSeq" id="XP_011129003.1">
    <property type="nucleotide sequence ID" value="XM_011130701.1"/>
</dbReference>
<sequence length="251" mass="27728">MRCLRNVNALSGATREALARVIMTFEVNGKYADLVETFGSAGLWNEASKTLDEFDELVVDGCGILMDMPDMVVGLKNVDHVQLSTEELEELHAAFGRRREFRAHVLVALGDCLCAFAEVARQHPDAMPEAMRDRVRAFANALDSHGLGDLPKAALSSEHATRVEDQKFVLRRLVRCPVEAEKHVKTCSVPTYVASASEMILDEWTKAEAILSNPVPQGSVCVAEKMNNTWVANEVIWLEGDVTVRAKHPVL</sequence>
<dbReference type="VEuPathDB" id="CryptoDB:GNI_016590"/>
<name>A0A023BCI8_GRENI</name>
<dbReference type="Proteomes" id="UP000019763">
    <property type="component" value="Unassembled WGS sequence"/>
</dbReference>
<dbReference type="GeneID" id="22910867"/>
<protein>
    <submittedName>
        <fullName evidence="1">Uncharacterized protein</fullName>
    </submittedName>
</protein>
<comment type="caution">
    <text evidence="1">The sequence shown here is derived from an EMBL/GenBank/DDBJ whole genome shotgun (WGS) entry which is preliminary data.</text>
</comment>
<accession>A0A023BCI8</accession>